<evidence type="ECO:0000313" key="2">
    <source>
        <dbReference type="Proteomes" id="UP000799429"/>
    </source>
</evidence>
<proteinExistence type="predicted"/>
<organism evidence="1 2">
    <name type="scientific">Patellaria atrata CBS 101060</name>
    <dbReference type="NCBI Taxonomy" id="1346257"/>
    <lineage>
        <taxon>Eukaryota</taxon>
        <taxon>Fungi</taxon>
        <taxon>Dikarya</taxon>
        <taxon>Ascomycota</taxon>
        <taxon>Pezizomycotina</taxon>
        <taxon>Dothideomycetes</taxon>
        <taxon>Dothideomycetes incertae sedis</taxon>
        <taxon>Patellariales</taxon>
        <taxon>Patellariaceae</taxon>
        <taxon>Patellaria</taxon>
    </lineage>
</organism>
<dbReference type="EMBL" id="MU006089">
    <property type="protein sequence ID" value="KAF2842813.1"/>
    <property type="molecule type" value="Genomic_DNA"/>
</dbReference>
<dbReference type="SUPFAM" id="SSF53448">
    <property type="entry name" value="Nucleotide-diphospho-sugar transferases"/>
    <property type="match status" value="1"/>
</dbReference>
<comment type="caution">
    <text evidence="1">The sequence shown here is derived from an EMBL/GenBank/DDBJ whole genome shotgun (WGS) entry which is preliminary data.</text>
</comment>
<reference evidence="1" key="1">
    <citation type="journal article" date="2020" name="Stud. Mycol.">
        <title>101 Dothideomycetes genomes: a test case for predicting lifestyles and emergence of pathogens.</title>
        <authorList>
            <person name="Haridas S."/>
            <person name="Albert R."/>
            <person name="Binder M."/>
            <person name="Bloem J."/>
            <person name="Labutti K."/>
            <person name="Salamov A."/>
            <person name="Andreopoulos B."/>
            <person name="Baker S."/>
            <person name="Barry K."/>
            <person name="Bills G."/>
            <person name="Bluhm B."/>
            <person name="Cannon C."/>
            <person name="Castanera R."/>
            <person name="Culley D."/>
            <person name="Daum C."/>
            <person name="Ezra D."/>
            <person name="Gonzalez J."/>
            <person name="Henrissat B."/>
            <person name="Kuo A."/>
            <person name="Liang C."/>
            <person name="Lipzen A."/>
            <person name="Lutzoni F."/>
            <person name="Magnuson J."/>
            <person name="Mondo S."/>
            <person name="Nolan M."/>
            <person name="Ohm R."/>
            <person name="Pangilinan J."/>
            <person name="Park H.-J."/>
            <person name="Ramirez L."/>
            <person name="Alfaro M."/>
            <person name="Sun H."/>
            <person name="Tritt A."/>
            <person name="Yoshinaga Y."/>
            <person name="Zwiers L.-H."/>
            <person name="Turgeon B."/>
            <person name="Goodwin S."/>
            <person name="Spatafora J."/>
            <person name="Crous P."/>
            <person name="Grigoriev I."/>
        </authorList>
    </citation>
    <scope>NUCLEOTIDE SEQUENCE</scope>
    <source>
        <strain evidence="1">CBS 101060</strain>
    </source>
</reference>
<dbReference type="Proteomes" id="UP000799429">
    <property type="component" value="Unassembled WGS sequence"/>
</dbReference>
<name>A0A9P4SHL1_9PEZI</name>
<protein>
    <submittedName>
        <fullName evidence="1">Glycosyltransferase family 8 protein</fullName>
    </submittedName>
</protein>
<dbReference type="Gene3D" id="3.90.550.10">
    <property type="entry name" value="Spore Coat Polysaccharide Biosynthesis Protein SpsA, Chain A"/>
    <property type="match status" value="1"/>
</dbReference>
<dbReference type="InterPro" id="IPR029044">
    <property type="entry name" value="Nucleotide-diphossugar_trans"/>
</dbReference>
<evidence type="ECO:0000313" key="1">
    <source>
        <dbReference type="EMBL" id="KAF2842813.1"/>
    </source>
</evidence>
<dbReference type="InterPro" id="IPR050587">
    <property type="entry name" value="GNT1/Glycosyltrans_8"/>
</dbReference>
<dbReference type="OrthoDB" id="2014201at2759"/>
<dbReference type="PANTHER" id="PTHR11183">
    <property type="entry name" value="GLYCOGENIN SUBFAMILY MEMBER"/>
    <property type="match status" value="1"/>
</dbReference>
<accession>A0A9P4SHL1</accession>
<gene>
    <name evidence="1" type="ORF">M501DRAFT_904197</name>
</gene>
<feature type="non-terminal residue" evidence="1">
    <location>
        <position position="230"/>
    </location>
</feature>
<feature type="non-terminal residue" evidence="1">
    <location>
        <position position="1"/>
    </location>
</feature>
<sequence>DPQYLATRLLIYQLLHSPLVGANTTKIPLLILTTPSVPRRHIKRLRVDGATVLPIPPLSAPWIPTHGDGNPWLKDDLSRLHLFNLPPYDKILYLSPSTLLLRPLTPLFWDPAGVSHTSLPSPSRGVKDDEAPLPPTYLLASKPELLSRDHDGPDPDPGNPKAKRFSPSLFLFRPSPEVFTYLTSLLALRDRFNPLRPFANVLNYAFRLEGPMPWARVADGWGAEWANDED</sequence>
<dbReference type="AlphaFoldDB" id="A0A9P4SHL1"/>
<keyword evidence="2" id="KW-1185">Reference proteome</keyword>